<organism evidence="1 2">
    <name type="scientific">Dallia pectoralis</name>
    <name type="common">Alaska blackfish</name>
    <dbReference type="NCBI Taxonomy" id="75939"/>
    <lineage>
        <taxon>Eukaryota</taxon>
        <taxon>Metazoa</taxon>
        <taxon>Chordata</taxon>
        <taxon>Craniata</taxon>
        <taxon>Vertebrata</taxon>
        <taxon>Euteleostomi</taxon>
        <taxon>Actinopterygii</taxon>
        <taxon>Neopterygii</taxon>
        <taxon>Teleostei</taxon>
        <taxon>Protacanthopterygii</taxon>
        <taxon>Esociformes</taxon>
        <taxon>Umbridae</taxon>
        <taxon>Dallia</taxon>
    </lineage>
</organism>
<evidence type="ECO:0000313" key="1">
    <source>
        <dbReference type="EMBL" id="KAJ7991224.1"/>
    </source>
</evidence>
<keyword evidence="2" id="KW-1185">Reference proteome</keyword>
<gene>
    <name evidence="1" type="ORF">DPEC_G00295110</name>
</gene>
<sequence length="297" mass="33163">MSLGQKTKRPPRTPAKMSVPDTHEASLQGPTSNLPDSLTYAEFRGLCSSIEASVAASVRASIADTVRTAVTDAIVPLSSIDALRATVEAQGGRLKDMESGLSEYSDRLIRLEDTVSHLSKHNCRLQDKLDDLEFRSRRNNIRILNVPEKIELDDALAFVSALLLEVLGPSGVLSSAPKLGRAHRLGRLPDDPTNARPRPLICCLHDFQDRERILHQCDKAQLFFSDGRIIIFPDMISSVSEKRATFLGVKRHLYDRKVRFSLRHPARLHVENSGERLVFDSAGEAQKWYDSTFQQAH</sequence>
<reference evidence="1" key="1">
    <citation type="submission" date="2021-05" db="EMBL/GenBank/DDBJ databases">
        <authorList>
            <person name="Pan Q."/>
            <person name="Jouanno E."/>
            <person name="Zahm M."/>
            <person name="Klopp C."/>
            <person name="Cabau C."/>
            <person name="Louis A."/>
            <person name="Berthelot C."/>
            <person name="Parey E."/>
            <person name="Roest Crollius H."/>
            <person name="Montfort J."/>
            <person name="Robinson-Rechavi M."/>
            <person name="Bouchez O."/>
            <person name="Lampietro C."/>
            <person name="Lopez Roques C."/>
            <person name="Donnadieu C."/>
            <person name="Postlethwait J."/>
            <person name="Bobe J."/>
            <person name="Dillon D."/>
            <person name="Chandos A."/>
            <person name="von Hippel F."/>
            <person name="Guiguen Y."/>
        </authorList>
    </citation>
    <scope>NUCLEOTIDE SEQUENCE</scope>
    <source>
        <strain evidence="1">YG-Jan2019</strain>
    </source>
</reference>
<dbReference type="Proteomes" id="UP001157502">
    <property type="component" value="Chromosome 27"/>
</dbReference>
<proteinExistence type="predicted"/>
<comment type="caution">
    <text evidence="1">The sequence shown here is derived from an EMBL/GenBank/DDBJ whole genome shotgun (WGS) entry which is preliminary data.</text>
</comment>
<dbReference type="EMBL" id="CM055754">
    <property type="protein sequence ID" value="KAJ7991224.1"/>
    <property type="molecule type" value="Genomic_DNA"/>
</dbReference>
<protein>
    <submittedName>
        <fullName evidence="1">Uncharacterized protein</fullName>
    </submittedName>
</protein>
<evidence type="ECO:0000313" key="2">
    <source>
        <dbReference type="Proteomes" id="UP001157502"/>
    </source>
</evidence>
<accession>A0ACC2FIK6</accession>
<name>A0ACC2FIK6_DALPE</name>